<dbReference type="Proteomes" id="UP001375382">
    <property type="component" value="Unassembled WGS sequence"/>
</dbReference>
<organism evidence="2 3">
    <name type="scientific">Rheinheimera muenzenbergensis</name>
    <dbReference type="NCBI Taxonomy" id="1193628"/>
    <lineage>
        <taxon>Bacteria</taxon>
        <taxon>Pseudomonadati</taxon>
        <taxon>Pseudomonadota</taxon>
        <taxon>Gammaproteobacteria</taxon>
        <taxon>Chromatiales</taxon>
        <taxon>Chromatiaceae</taxon>
        <taxon>Rheinheimera</taxon>
    </lineage>
</organism>
<accession>A0ABU8C551</accession>
<reference evidence="2 3" key="1">
    <citation type="journal article" date="2023" name="Ecotoxicol. Environ. Saf.">
        <title>Mercury remediation potential of mercury-resistant strain Rheinheimera metallidurans sp. nov. isolated from a municipal waste dumping site.</title>
        <authorList>
            <person name="Yadav V."/>
            <person name="Manjhi A."/>
            <person name="Vadakedath N."/>
        </authorList>
    </citation>
    <scope>NUCLEOTIDE SEQUENCE [LARGE SCALE GENOMIC DNA]</scope>
    <source>
        <strain evidence="2 3">E-49</strain>
    </source>
</reference>
<evidence type="ECO:0000313" key="2">
    <source>
        <dbReference type="EMBL" id="MEH8017053.1"/>
    </source>
</evidence>
<dbReference type="InterPro" id="IPR046525">
    <property type="entry name" value="DUF6702"/>
</dbReference>
<evidence type="ECO:0000256" key="1">
    <source>
        <dbReference type="SAM" id="SignalP"/>
    </source>
</evidence>
<feature type="chain" id="PRO_5047063441" description="Orphan protein" evidence="1">
    <location>
        <begin position="21"/>
        <end position="163"/>
    </location>
</feature>
<dbReference type="RefSeq" id="WP_335735465.1">
    <property type="nucleotide sequence ID" value="NZ_JALAAR010000005.1"/>
</dbReference>
<name>A0ABU8C551_9GAMM</name>
<keyword evidence="3" id="KW-1185">Reference proteome</keyword>
<sequence length="163" mass="18332">MLRMLAFLLVLAACSGPLAAHEMKAALTKLVFNDRSGNIEVMHRFYVHDAEHGVKQLFDKNADLLNSEQTQQTFSQYVSEHFTLTTLAGDVISLTLVGGQLEGRFFWVYQEAPIPAELQGLRIKHQALQALWPAQVNTVNIEGRGEVKSLRFDSKTGWQQLSF</sequence>
<keyword evidence="1" id="KW-0732">Signal</keyword>
<gene>
    <name evidence="2" type="ORF">MN202_07415</name>
</gene>
<evidence type="ECO:0008006" key="4">
    <source>
        <dbReference type="Google" id="ProtNLM"/>
    </source>
</evidence>
<dbReference type="Pfam" id="PF20420">
    <property type="entry name" value="DUF6702"/>
    <property type="match status" value="1"/>
</dbReference>
<protein>
    <recommendedName>
        <fullName evidence="4">Orphan protein</fullName>
    </recommendedName>
</protein>
<comment type="caution">
    <text evidence="2">The sequence shown here is derived from an EMBL/GenBank/DDBJ whole genome shotgun (WGS) entry which is preliminary data.</text>
</comment>
<feature type="signal peptide" evidence="1">
    <location>
        <begin position="1"/>
        <end position="20"/>
    </location>
</feature>
<proteinExistence type="predicted"/>
<dbReference type="EMBL" id="JALAAR010000005">
    <property type="protein sequence ID" value="MEH8017053.1"/>
    <property type="molecule type" value="Genomic_DNA"/>
</dbReference>
<evidence type="ECO:0000313" key="3">
    <source>
        <dbReference type="Proteomes" id="UP001375382"/>
    </source>
</evidence>